<evidence type="ECO:0000313" key="2">
    <source>
        <dbReference type="Proteomes" id="UP000249008"/>
    </source>
</evidence>
<dbReference type="RefSeq" id="WP_005982089.1">
    <property type="nucleotide sequence ID" value="NZ_CABKNW010000005.1"/>
</dbReference>
<dbReference type="AlphaFoldDB" id="A0AAX2JBF0"/>
<sequence length="217" mass="25297">MINKKIKLKNSLLDFEFEVENCCPHCGVYNDPVKINDLQNFSDKDGLIIFALIFKSSCCQRLFSSFYIFDQLNRRTKHIFTYPSVKPHVFDKGLQEVSPNFIKIFNQSKAAEDLGNFELACIGYRTSIEFLLKDFLIRVRKEDENKISKMKLYDVISLFEEKEISISADVVRAFGNDKTHYIAKYDFEISQVKTYLKFLIDAIVKEIYLANPPIKGR</sequence>
<protein>
    <recommendedName>
        <fullName evidence="3">DUF4145 domain-containing protein</fullName>
    </recommendedName>
</protein>
<accession>A0AAX2JBF0</accession>
<dbReference type="GeneID" id="78453234"/>
<organism evidence="1 2">
    <name type="scientific">Fusobacterium ulcerans</name>
    <dbReference type="NCBI Taxonomy" id="861"/>
    <lineage>
        <taxon>Bacteria</taxon>
        <taxon>Fusobacteriati</taxon>
        <taxon>Fusobacteriota</taxon>
        <taxon>Fusobacteriia</taxon>
        <taxon>Fusobacteriales</taxon>
        <taxon>Fusobacteriaceae</taxon>
        <taxon>Fusobacterium</taxon>
    </lineage>
</organism>
<dbReference type="KEGG" id="ful:C4N20_00315"/>
<reference evidence="1 2" key="1">
    <citation type="submission" date="2018-06" db="EMBL/GenBank/DDBJ databases">
        <authorList>
            <consortium name="Pathogen Informatics"/>
            <person name="Doyle S."/>
        </authorList>
    </citation>
    <scope>NUCLEOTIDE SEQUENCE [LARGE SCALE GENOMIC DNA]</scope>
    <source>
        <strain evidence="1 2">NCTC12112</strain>
    </source>
</reference>
<evidence type="ECO:0000313" key="1">
    <source>
        <dbReference type="EMBL" id="SQJ05633.1"/>
    </source>
</evidence>
<name>A0AAX2JBF0_9FUSO</name>
<evidence type="ECO:0008006" key="3">
    <source>
        <dbReference type="Google" id="ProtNLM"/>
    </source>
</evidence>
<gene>
    <name evidence="1" type="ORF">NCTC12112_01932</name>
</gene>
<proteinExistence type="predicted"/>
<dbReference type="Proteomes" id="UP000249008">
    <property type="component" value="Chromosome 1"/>
</dbReference>
<dbReference type="EMBL" id="LS483487">
    <property type="protein sequence ID" value="SQJ05633.1"/>
    <property type="molecule type" value="Genomic_DNA"/>
</dbReference>